<dbReference type="Pfam" id="PF07883">
    <property type="entry name" value="Cupin_2"/>
    <property type="match status" value="1"/>
</dbReference>
<proteinExistence type="predicted"/>
<dbReference type="KEGG" id="proo:MJB10_13550"/>
<dbReference type="AlphaFoldDB" id="A0AA96LLY3"/>
<dbReference type="InterPro" id="IPR014710">
    <property type="entry name" value="RmlC-like_jellyroll"/>
</dbReference>
<dbReference type="RefSeq" id="WP_314795396.1">
    <property type="nucleotide sequence ID" value="NZ_CP130319.1"/>
</dbReference>
<accession>A0AA96LLY3</accession>
<evidence type="ECO:0000313" key="2">
    <source>
        <dbReference type="EMBL" id="WNR42163.1"/>
    </source>
</evidence>
<gene>
    <name evidence="2" type="ORF">MJB10_13550</name>
</gene>
<dbReference type="PANTHER" id="PTHR43346">
    <property type="entry name" value="LIGAND BINDING DOMAIN PROTEIN, PUTATIVE (AFU_ORTHOLOGUE AFUA_6G14370)-RELATED"/>
    <property type="match status" value="1"/>
</dbReference>
<dbReference type="InterPro" id="IPR013096">
    <property type="entry name" value="Cupin_2"/>
</dbReference>
<keyword evidence="3" id="KW-1185">Reference proteome</keyword>
<dbReference type="InterPro" id="IPR052538">
    <property type="entry name" value="Flavonoid_dioxygenase-like"/>
</dbReference>
<dbReference type="InterPro" id="IPR011051">
    <property type="entry name" value="RmlC_Cupin_sf"/>
</dbReference>
<dbReference type="Proteomes" id="UP001304650">
    <property type="component" value="Chromosome"/>
</dbReference>
<dbReference type="Gene3D" id="2.60.120.10">
    <property type="entry name" value="Jelly Rolls"/>
    <property type="match status" value="1"/>
</dbReference>
<feature type="domain" description="Cupin type-2" evidence="1">
    <location>
        <begin position="49"/>
        <end position="116"/>
    </location>
</feature>
<name>A0AA96LLY3_9BACL</name>
<protein>
    <submittedName>
        <fullName evidence="2">Cupin domain-containing protein</fullName>
    </submittedName>
</protein>
<evidence type="ECO:0000259" key="1">
    <source>
        <dbReference type="Pfam" id="PF07883"/>
    </source>
</evidence>
<sequence>MLAQETTVLRGAPIPWTPIPAHPELYHREIVDAAKADALGVRISSVLWERIGVGGQVLPHYHDVVEVIHITVGKVKLLCNGVWQSYQAGDTFHVPARTVHSVANDDTKPTEQISIFLPADANVPSNQFFQTFLVDAAVYGQPTSSTMHPNG</sequence>
<reference evidence="2" key="1">
    <citation type="submission" date="2022-02" db="EMBL/GenBank/DDBJ databases">
        <title>Paenibacillus sp. MBLB1832 Whole Genome Shotgun Sequencing.</title>
        <authorList>
            <person name="Hwang C.Y."/>
            <person name="Cho E.-S."/>
            <person name="Seo M.-J."/>
        </authorList>
    </citation>
    <scope>NUCLEOTIDE SEQUENCE</scope>
    <source>
        <strain evidence="2">MBLB1832</strain>
    </source>
</reference>
<organism evidence="2 3">
    <name type="scientific">Paenibacillus roseopurpureus</name>
    <dbReference type="NCBI Taxonomy" id="2918901"/>
    <lineage>
        <taxon>Bacteria</taxon>
        <taxon>Bacillati</taxon>
        <taxon>Bacillota</taxon>
        <taxon>Bacilli</taxon>
        <taxon>Bacillales</taxon>
        <taxon>Paenibacillaceae</taxon>
        <taxon>Paenibacillus</taxon>
    </lineage>
</organism>
<dbReference type="PANTHER" id="PTHR43346:SF1">
    <property type="entry name" value="QUERCETIN 2,3-DIOXYGENASE-RELATED"/>
    <property type="match status" value="1"/>
</dbReference>
<evidence type="ECO:0000313" key="3">
    <source>
        <dbReference type="Proteomes" id="UP001304650"/>
    </source>
</evidence>
<dbReference type="SUPFAM" id="SSF51182">
    <property type="entry name" value="RmlC-like cupins"/>
    <property type="match status" value="1"/>
</dbReference>
<dbReference type="EMBL" id="CP130319">
    <property type="protein sequence ID" value="WNR42163.1"/>
    <property type="molecule type" value="Genomic_DNA"/>
</dbReference>